<dbReference type="InterPro" id="IPR036291">
    <property type="entry name" value="NAD(P)-bd_dom_sf"/>
</dbReference>
<comment type="caution">
    <text evidence="12">The sequence shown here is derived from an EMBL/GenBank/DDBJ whole genome shotgun (WGS) entry which is preliminary data.</text>
</comment>
<dbReference type="EC" id="5.1.3.2" evidence="5 10"/>
<dbReference type="InterPro" id="IPR005886">
    <property type="entry name" value="UDP_G4E"/>
</dbReference>
<evidence type="ECO:0000256" key="6">
    <source>
        <dbReference type="ARBA" id="ARBA00018569"/>
    </source>
</evidence>
<keyword evidence="7 10" id="KW-0520">NAD</keyword>
<dbReference type="PANTHER" id="PTHR43725:SF47">
    <property type="entry name" value="UDP-GLUCOSE 4-EPIMERASE"/>
    <property type="match status" value="1"/>
</dbReference>
<dbReference type="InterPro" id="IPR001509">
    <property type="entry name" value="Epimerase_deHydtase"/>
</dbReference>
<comment type="catalytic activity">
    <reaction evidence="1 10">
        <text>UDP-alpha-D-glucose = UDP-alpha-D-galactose</text>
        <dbReference type="Rhea" id="RHEA:22168"/>
        <dbReference type="ChEBI" id="CHEBI:58885"/>
        <dbReference type="ChEBI" id="CHEBI:66914"/>
        <dbReference type="EC" id="5.1.3.2"/>
    </reaction>
</comment>
<evidence type="ECO:0000256" key="4">
    <source>
        <dbReference type="ARBA" id="ARBA00007637"/>
    </source>
</evidence>
<organism evidence="12 13">
    <name type="scientific">Paracoccus angustae</name>
    <dbReference type="NCBI Taxonomy" id="1671480"/>
    <lineage>
        <taxon>Bacteria</taxon>
        <taxon>Pseudomonadati</taxon>
        <taxon>Pseudomonadota</taxon>
        <taxon>Alphaproteobacteria</taxon>
        <taxon>Rhodobacterales</taxon>
        <taxon>Paracoccaceae</taxon>
        <taxon>Paracoccus</taxon>
    </lineage>
</organism>
<evidence type="ECO:0000313" key="12">
    <source>
        <dbReference type="EMBL" id="MFC3630824.1"/>
    </source>
</evidence>
<feature type="domain" description="NAD-dependent epimerase/dehydratase" evidence="11">
    <location>
        <begin position="17"/>
        <end position="263"/>
    </location>
</feature>
<evidence type="ECO:0000313" key="13">
    <source>
        <dbReference type="Proteomes" id="UP001595539"/>
    </source>
</evidence>
<dbReference type="Pfam" id="PF01370">
    <property type="entry name" value="Epimerase"/>
    <property type="match status" value="1"/>
</dbReference>
<comment type="pathway">
    <text evidence="3 10">Carbohydrate metabolism; galactose metabolism.</text>
</comment>
<keyword evidence="9 10" id="KW-0413">Isomerase</keyword>
<keyword evidence="10" id="KW-0119">Carbohydrate metabolism</keyword>
<dbReference type="Proteomes" id="UP001595539">
    <property type="component" value="Unassembled WGS sequence"/>
</dbReference>
<gene>
    <name evidence="12" type="primary">galE</name>
    <name evidence="12" type="ORF">ACFOM8_15370</name>
</gene>
<dbReference type="SUPFAM" id="SSF51735">
    <property type="entry name" value="NAD(P)-binding Rossmann-fold domains"/>
    <property type="match status" value="1"/>
</dbReference>
<dbReference type="NCBIfam" id="NF007956">
    <property type="entry name" value="PRK10675.1"/>
    <property type="match status" value="1"/>
</dbReference>
<evidence type="ECO:0000259" key="11">
    <source>
        <dbReference type="Pfam" id="PF01370"/>
    </source>
</evidence>
<evidence type="ECO:0000256" key="3">
    <source>
        <dbReference type="ARBA" id="ARBA00004947"/>
    </source>
</evidence>
<name>A0ABV7U7J0_9RHOB</name>
<reference evidence="13" key="1">
    <citation type="journal article" date="2019" name="Int. J. Syst. Evol. Microbiol.">
        <title>The Global Catalogue of Microorganisms (GCM) 10K type strain sequencing project: providing services to taxonomists for standard genome sequencing and annotation.</title>
        <authorList>
            <consortium name="The Broad Institute Genomics Platform"/>
            <consortium name="The Broad Institute Genome Sequencing Center for Infectious Disease"/>
            <person name="Wu L."/>
            <person name="Ma J."/>
        </authorList>
    </citation>
    <scope>NUCLEOTIDE SEQUENCE [LARGE SCALE GENOMIC DNA]</scope>
    <source>
        <strain evidence="13">KCTC 42473</strain>
    </source>
</reference>
<dbReference type="CDD" id="cd05247">
    <property type="entry name" value="UDP_G4E_1_SDR_e"/>
    <property type="match status" value="1"/>
</dbReference>
<dbReference type="PANTHER" id="PTHR43725">
    <property type="entry name" value="UDP-GLUCOSE 4-EPIMERASE"/>
    <property type="match status" value="1"/>
</dbReference>
<proteinExistence type="inferred from homology"/>
<evidence type="ECO:0000256" key="5">
    <source>
        <dbReference type="ARBA" id="ARBA00013189"/>
    </source>
</evidence>
<evidence type="ECO:0000256" key="8">
    <source>
        <dbReference type="ARBA" id="ARBA00023144"/>
    </source>
</evidence>
<dbReference type="EMBL" id="JBHRXY010000015">
    <property type="protein sequence ID" value="MFC3630824.1"/>
    <property type="molecule type" value="Genomic_DNA"/>
</dbReference>
<sequence length="375" mass="40498">MMRKKTKLSQNSQGKTILATGGAGYIGSHVVVELLEAGHQVVILDNFENSDRRTVARIPQIAKGTVVLVEGDVRDRAVVTEVLRQYRIDAVIHLAGKKAVGESVADPLLYFRDNLMGAISLLQAMQAAAVRKLVFSSSATVYGVPKVLPIPETAPTGTTNPYGRTKLMIEEMIDDLVAADPGFRTISLRYFNPVGAHPSGLIGENPRDVPNNLFPYVAQTAIGQRPEVQVFGADYDTPDGTGVRDYIHVMDLARGHVAAIDRLFGDAPDDRHLRINLGTGTGYSVLQIISAFSDACGFPVPYRVTDRRPGDVAVSLADPCRAGAVLGWRATRDLARMCADHWAFQQQAALDSRPYLVAKSDFGAMAPVPSFSASP</sequence>
<evidence type="ECO:0000256" key="9">
    <source>
        <dbReference type="ARBA" id="ARBA00023235"/>
    </source>
</evidence>
<keyword evidence="8" id="KW-0299">Galactose metabolism</keyword>
<evidence type="ECO:0000256" key="10">
    <source>
        <dbReference type="RuleBase" id="RU366046"/>
    </source>
</evidence>
<accession>A0ABV7U7J0</accession>
<dbReference type="GO" id="GO:0003978">
    <property type="term" value="F:UDP-glucose 4-epimerase activity"/>
    <property type="evidence" value="ECO:0007669"/>
    <property type="project" value="UniProtKB-EC"/>
</dbReference>
<dbReference type="Gene3D" id="3.90.25.10">
    <property type="entry name" value="UDP-galactose 4-epimerase, domain 1"/>
    <property type="match status" value="1"/>
</dbReference>
<evidence type="ECO:0000256" key="1">
    <source>
        <dbReference type="ARBA" id="ARBA00000083"/>
    </source>
</evidence>
<dbReference type="RefSeq" id="WP_377762841.1">
    <property type="nucleotide sequence ID" value="NZ_JBHRXY010000015.1"/>
</dbReference>
<comment type="subunit">
    <text evidence="10">Homodimer.</text>
</comment>
<evidence type="ECO:0000256" key="2">
    <source>
        <dbReference type="ARBA" id="ARBA00001911"/>
    </source>
</evidence>
<keyword evidence="13" id="KW-1185">Reference proteome</keyword>
<evidence type="ECO:0000256" key="7">
    <source>
        <dbReference type="ARBA" id="ARBA00023027"/>
    </source>
</evidence>
<dbReference type="Gene3D" id="3.40.50.720">
    <property type="entry name" value="NAD(P)-binding Rossmann-like Domain"/>
    <property type="match status" value="1"/>
</dbReference>
<comment type="cofactor">
    <cofactor evidence="2 10">
        <name>NAD(+)</name>
        <dbReference type="ChEBI" id="CHEBI:57540"/>
    </cofactor>
</comment>
<protein>
    <recommendedName>
        <fullName evidence="6 10">UDP-glucose 4-epimerase</fullName>
        <ecNumber evidence="5 10">5.1.3.2</ecNumber>
    </recommendedName>
</protein>
<dbReference type="NCBIfam" id="TIGR01179">
    <property type="entry name" value="galE"/>
    <property type="match status" value="1"/>
</dbReference>
<comment type="similarity">
    <text evidence="4 10">Belongs to the NAD(P)-dependent epimerase/dehydratase family.</text>
</comment>